<dbReference type="AlphaFoldDB" id="A0A9D2DEQ0"/>
<evidence type="ECO:0000256" key="1">
    <source>
        <dbReference type="ARBA" id="ARBA00004496"/>
    </source>
</evidence>
<evidence type="ECO:0000256" key="2">
    <source>
        <dbReference type="ARBA" id="ARBA00022490"/>
    </source>
</evidence>
<keyword evidence="2" id="KW-0963">Cytoplasm</keyword>
<keyword evidence="4" id="KW-0408">Iron</keyword>
<keyword evidence="3" id="KW-0479">Metal-binding</keyword>
<dbReference type="GO" id="GO:0005737">
    <property type="term" value="C:cytoplasm"/>
    <property type="evidence" value="ECO:0007669"/>
    <property type="project" value="UniProtKB-SubCell"/>
</dbReference>
<evidence type="ECO:0000256" key="4">
    <source>
        <dbReference type="ARBA" id="ARBA00023004"/>
    </source>
</evidence>
<dbReference type="GO" id="GO:0046872">
    <property type="term" value="F:metal ion binding"/>
    <property type="evidence" value="ECO:0007669"/>
    <property type="project" value="UniProtKB-KW"/>
</dbReference>
<dbReference type="InterPro" id="IPR019903">
    <property type="entry name" value="RIC_family"/>
</dbReference>
<evidence type="ECO:0000256" key="3">
    <source>
        <dbReference type="ARBA" id="ARBA00022723"/>
    </source>
</evidence>
<name>A0A9D2DEQ0_9BACT</name>
<organism evidence="6 7">
    <name type="scientific">Candidatus Tidjanibacter faecipullorum</name>
    <dbReference type="NCBI Taxonomy" id="2838766"/>
    <lineage>
        <taxon>Bacteria</taxon>
        <taxon>Pseudomonadati</taxon>
        <taxon>Bacteroidota</taxon>
        <taxon>Bacteroidia</taxon>
        <taxon>Bacteroidales</taxon>
        <taxon>Rikenellaceae</taxon>
        <taxon>Tidjanibacter</taxon>
    </lineage>
</organism>
<gene>
    <name evidence="6" type="ORF">H9816_07215</name>
</gene>
<reference evidence="6" key="1">
    <citation type="journal article" date="2021" name="PeerJ">
        <title>Extensive microbial diversity within the chicken gut microbiome revealed by metagenomics and culture.</title>
        <authorList>
            <person name="Gilroy R."/>
            <person name="Ravi A."/>
            <person name="Getino M."/>
            <person name="Pursley I."/>
            <person name="Horton D.L."/>
            <person name="Alikhan N.F."/>
            <person name="Baker D."/>
            <person name="Gharbi K."/>
            <person name="Hall N."/>
            <person name="Watson M."/>
            <person name="Adriaenssens E.M."/>
            <person name="Foster-Nyarko E."/>
            <person name="Jarju S."/>
            <person name="Secka A."/>
            <person name="Antonio M."/>
            <person name="Oren A."/>
            <person name="Chaudhuri R.R."/>
            <person name="La Ragione R."/>
            <person name="Hildebrand F."/>
            <person name="Pallen M.J."/>
        </authorList>
    </citation>
    <scope>NUCLEOTIDE SEQUENCE</scope>
    <source>
        <strain evidence="6">ChiHjej11B10-19426</strain>
    </source>
</reference>
<evidence type="ECO:0000259" key="5">
    <source>
        <dbReference type="Pfam" id="PF01814"/>
    </source>
</evidence>
<dbReference type="InterPro" id="IPR012312">
    <property type="entry name" value="Hemerythrin-like"/>
</dbReference>
<dbReference type="PANTHER" id="PTHR36438">
    <property type="entry name" value="IRON-SULFUR CLUSTER REPAIR PROTEIN YTFE"/>
    <property type="match status" value="1"/>
</dbReference>
<sequence length="229" mass="26629">MQKLGKYVKTDRMSELVSDNYRVLLVMSRFGIGLGFGDKTIDAVCRDNGVDTFTFLVVVNMLLTDETPQPVSDRVHVASLVQYLHNSHDYFLDFRLPEIRRKLVEVVGVQDELSRAIVAYFDGYIEGVQAHMAYEEEIVFPYVRSLLEGRRQEGYRIEVFRQHHDQVETLLTEFKQILIKFYPSDSTHAINGVLFDIFNCEYDLASHNAVEDRLFIPTVRLLEQNLEER</sequence>
<protein>
    <submittedName>
        <fullName evidence="6">Hemerythrin domain-containing protein</fullName>
    </submittedName>
</protein>
<feature type="domain" description="Hemerythrin-like" evidence="5">
    <location>
        <begin position="81"/>
        <end position="218"/>
    </location>
</feature>
<reference evidence="6" key="2">
    <citation type="submission" date="2021-04" db="EMBL/GenBank/DDBJ databases">
        <authorList>
            <person name="Gilroy R."/>
        </authorList>
    </citation>
    <scope>NUCLEOTIDE SEQUENCE</scope>
    <source>
        <strain evidence="6">ChiHjej11B10-19426</strain>
    </source>
</reference>
<comment type="subcellular location">
    <subcellularLocation>
        <location evidence="1">Cytoplasm</location>
    </subcellularLocation>
</comment>
<dbReference type="PANTHER" id="PTHR36438:SF1">
    <property type="entry name" value="IRON-SULFUR CLUSTER REPAIR PROTEIN YTFE"/>
    <property type="match status" value="1"/>
</dbReference>
<comment type="caution">
    <text evidence="6">The sequence shown here is derived from an EMBL/GenBank/DDBJ whole genome shotgun (WGS) entry which is preliminary data.</text>
</comment>
<accession>A0A9D2DEQ0</accession>
<dbReference type="Gene3D" id="1.20.120.520">
    <property type="entry name" value="nmb1532 protein domain like"/>
    <property type="match status" value="1"/>
</dbReference>
<dbReference type="Proteomes" id="UP000824014">
    <property type="component" value="Unassembled WGS sequence"/>
</dbReference>
<dbReference type="EMBL" id="DXCC01000027">
    <property type="protein sequence ID" value="HIZ15680.1"/>
    <property type="molecule type" value="Genomic_DNA"/>
</dbReference>
<dbReference type="Pfam" id="PF01814">
    <property type="entry name" value="Hemerythrin"/>
    <property type="match status" value="1"/>
</dbReference>
<evidence type="ECO:0000313" key="6">
    <source>
        <dbReference type="EMBL" id="HIZ15680.1"/>
    </source>
</evidence>
<proteinExistence type="predicted"/>
<evidence type="ECO:0000313" key="7">
    <source>
        <dbReference type="Proteomes" id="UP000824014"/>
    </source>
</evidence>